<dbReference type="Gene3D" id="3.30.1490.20">
    <property type="entry name" value="ATP-grasp fold, A domain"/>
    <property type="match status" value="1"/>
</dbReference>
<dbReference type="EMBL" id="WNVM01000004">
    <property type="protein sequence ID" value="MDZ5008987.1"/>
    <property type="molecule type" value="Genomic_DNA"/>
</dbReference>
<dbReference type="InterPro" id="IPR011761">
    <property type="entry name" value="ATP-grasp"/>
</dbReference>
<dbReference type="Pfam" id="PF21360">
    <property type="entry name" value="PylC-like_N"/>
    <property type="match status" value="1"/>
</dbReference>
<dbReference type="Gene3D" id="3.30.470.20">
    <property type="entry name" value="ATP-grasp fold, B domain"/>
    <property type="match status" value="1"/>
</dbReference>
<comment type="caution">
    <text evidence="3">The sequence shown here is derived from an EMBL/GenBank/DDBJ whole genome shotgun (WGS) entry which is preliminary data.</text>
</comment>
<name>A0AAW9IGD6_CLOPF</name>
<dbReference type="Gene3D" id="3.40.50.20">
    <property type="match status" value="1"/>
</dbReference>
<keyword evidence="1" id="KW-0067">ATP-binding</keyword>
<reference evidence="3" key="1">
    <citation type="submission" date="2019-11" db="EMBL/GenBank/DDBJ databases">
        <title>Characterization of Clostridium perfringens isolates from swine manure treated agricultural soils.</title>
        <authorList>
            <person name="Wushke S.T."/>
        </authorList>
    </citation>
    <scope>NUCLEOTIDE SEQUENCE</scope>
    <source>
        <strain evidence="3">V2</strain>
    </source>
</reference>
<dbReference type="SUPFAM" id="SSF56059">
    <property type="entry name" value="Glutathione synthetase ATP-binding domain-like"/>
    <property type="match status" value="1"/>
</dbReference>
<sequence>MIVINVLFSSVGRRVELVEAFREAKEELNLEGSLIGADMDELAPALRFVDKAYIVPRIKSENFIDSIIDICKKEKISLIIPTLDTELLVYSQNKERIERESGAKVMVSDEYVIDIIRNKIKTYEFLKSKGFKVPKLIREIEKKDYKFPLFIKPLDGSSSINNFKINNEKELQFFSSYVPNPMIQEFAEGQEYCVDVFTDFKGKLLSVSPKVRLAHRGGEITKGKIVLDKDIINLAKELCNTLKFSGEINFDCIKSKDGINIIEINGRFAGGSPMSFKAGANSPKKLYELLMGKKLDYSENIKDGFIALRFDSCVFL</sequence>
<proteinExistence type="predicted"/>
<feature type="domain" description="ATP-grasp" evidence="2">
    <location>
        <begin position="117"/>
        <end position="291"/>
    </location>
</feature>
<dbReference type="AlphaFoldDB" id="A0AAW9IGD6"/>
<organism evidence="3 4">
    <name type="scientific">Clostridium perfringens</name>
    <dbReference type="NCBI Taxonomy" id="1502"/>
    <lineage>
        <taxon>Bacteria</taxon>
        <taxon>Bacillati</taxon>
        <taxon>Bacillota</taxon>
        <taxon>Clostridia</taxon>
        <taxon>Eubacteriales</taxon>
        <taxon>Clostridiaceae</taxon>
        <taxon>Clostridium</taxon>
    </lineage>
</organism>
<evidence type="ECO:0000313" key="4">
    <source>
        <dbReference type="Proteomes" id="UP001292368"/>
    </source>
</evidence>
<dbReference type="InterPro" id="IPR013815">
    <property type="entry name" value="ATP_grasp_subdomain_1"/>
</dbReference>
<dbReference type="Proteomes" id="UP001292368">
    <property type="component" value="Unassembled WGS sequence"/>
</dbReference>
<dbReference type="GO" id="GO:0005524">
    <property type="term" value="F:ATP binding"/>
    <property type="evidence" value="ECO:0007669"/>
    <property type="project" value="UniProtKB-UniRule"/>
</dbReference>
<dbReference type="GO" id="GO:0046872">
    <property type="term" value="F:metal ion binding"/>
    <property type="evidence" value="ECO:0007669"/>
    <property type="project" value="InterPro"/>
</dbReference>
<evidence type="ECO:0000256" key="1">
    <source>
        <dbReference type="PROSITE-ProRule" id="PRU00409"/>
    </source>
</evidence>
<accession>A0AAW9IGD6</accession>
<protein>
    <submittedName>
        <fullName evidence="3">ATP-grasp domain-containing protein</fullName>
    </submittedName>
</protein>
<evidence type="ECO:0000313" key="3">
    <source>
        <dbReference type="EMBL" id="MDZ5008987.1"/>
    </source>
</evidence>
<dbReference type="InterPro" id="IPR048764">
    <property type="entry name" value="PylC_N"/>
</dbReference>
<evidence type="ECO:0000259" key="2">
    <source>
        <dbReference type="PROSITE" id="PS50975"/>
    </source>
</evidence>
<keyword evidence="1" id="KW-0547">Nucleotide-binding</keyword>
<dbReference type="InterPro" id="IPR003806">
    <property type="entry name" value="ATP-grasp_PylC-type"/>
</dbReference>
<gene>
    <name evidence="3" type="ORF">GNF77_08625</name>
</gene>
<dbReference type="PROSITE" id="PS50975">
    <property type="entry name" value="ATP_GRASP"/>
    <property type="match status" value="1"/>
</dbReference>
<dbReference type="Pfam" id="PF02655">
    <property type="entry name" value="ATP-grasp_3"/>
    <property type="match status" value="1"/>
</dbReference>